<evidence type="ECO:0000259" key="4">
    <source>
        <dbReference type="Pfam" id="PF00501"/>
    </source>
</evidence>
<dbReference type="InterPro" id="IPR042099">
    <property type="entry name" value="ANL_N_sf"/>
</dbReference>
<accession>A0A1H9Z3K8</accession>
<dbReference type="GO" id="GO:0016020">
    <property type="term" value="C:membrane"/>
    <property type="evidence" value="ECO:0007669"/>
    <property type="project" value="TreeGrafter"/>
</dbReference>
<proteinExistence type="predicted"/>
<dbReference type="AlphaFoldDB" id="A0A1H9Z3K8"/>
<gene>
    <name evidence="5" type="ORF">SAMN05444285_1026</name>
</gene>
<evidence type="ECO:0000313" key="5">
    <source>
        <dbReference type="EMBL" id="SES76099.1"/>
    </source>
</evidence>
<keyword evidence="1" id="KW-0547">Nucleotide-binding</keyword>
<dbReference type="GO" id="GO:0004467">
    <property type="term" value="F:long-chain fatty acid-CoA ligase activity"/>
    <property type="evidence" value="ECO:0007669"/>
    <property type="project" value="UniProtKB-EC"/>
</dbReference>
<dbReference type="InterPro" id="IPR045851">
    <property type="entry name" value="AMP-bd_C_sf"/>
</dbReference>
<comment type="catalytic activity">
    <reaction evidence="3">
        <text>a long-chain fatty acid + ATP + CoA = a long-chain fatty acyl-CoA + AMP + diphosphate</text>
        <dbReference type="Rhea" id="RHEA:15421"/>
        <dbReference type="ChEBI" id="CHEBI:30616"/>
        <dbReference type="ChEBI" id="CHEBI:33019"/>
        <dbReference type="ChEBI" id="CHEBI:57287"/>
        <dbReference type="ChEBI" id="CHEBI:57560"/>
        <dbReference type="ChEBI" id="CHEBI:83139"/>
        <dbReference type="ChEBI" id="CHEBI:456215"/>
        <dbReference type="EC" id="6.2.1.3"/>
    </reaction>
    <physiologicalReaction direction="left-to-right" evidence="3">
        <dbReference type="Rhea" id="RHEA:15422"/>
    </physiologicalReaction>
</comment>
<dbReference type="Pfam" id="PF23562">
    <property type="entry name" value="AMP-binding_C_3"/>
    <property type="match status" value="1"/>
</dbReference>
<dbReference type="PANTHER" id="PTHR43272:SF33">
    <property type="entry name" value="AMP-BINDING DOMAIN-CONTAINING PROTEIN-RELATED"/>
    <property type="match status" value="1"/>
</dbReference>
<dbReference type="Gene3D" id="3.30.300.30">
    <property type="match status" value="1"/>
</dbReference>
<dbReference type="InterPro" id="IPR000873">
    <property type="entry name" value="AMP-dep_synth/lig_dom"/>
</dbReference>
<dbReference type="PROSITE" id="PS00455">
    <property type="entry name" value="AMP_BINDING"/>
    <property type="match status" value="1"/>
</dbReference>
<organism evidence="5 6">
    <name type="scientific">Draconibacterium orientale</name>
    <dbReference type="NCBI Taxonomy" id="1168034"/>
    <lineage>
        <taxon>Bacteria</taxon>
        <taxon>Pseudomonadati</taxon>
        <taxon>Bacteroidota</taxon>
        <taxon>Bacteroidia</taxon>
        <taxon>Marinilabiliales</taxon>
        <taxon>Prolixibacteraceae</taxon>
        <taxon>Draconibacterium</taxon>
    </lineage>
</organism>
<evidence type="ECO:0000313" key="6">
    <source>
        <dbReference type="Proteomes" id="UP000181981"/>
    </source>
</evidence>
<dbReference type="Pfam" id="PF00501">
    <property type="entry name" value="AMP-binding"/>
    <property type="match status" value="1"/>
</dbReference>
<keyword evidence="2" id="KW-0067">ATP-binding</keyword>
<evidence type="ECO:0000256" key="1">
    <source>
        <dbReference type="ARBA" id="ARBA00022741"/>
    </source>
</evidence>
<name>A0A1H9Z3K8_9BACT</name>
<reference evidence="5 6" key="1">
    <citation type="submission" date="2016-10" db="EMBL/GenBank/DDBJ databases">
        <authorList>
            <person name="de Groot N.N."/>
        </authorList>
    </citation>
    <scope>NUCLEOTIDE SEQUENCE [LARGE SCALE GENOMIC DNA]</scope>
    <source>
        <strain evidence="5 6">DSM 25947</strain>
    </source>
</reference>
<evidence type="ECO:0000256" key="3">
    <source>
        <dbReference type="ARBA" id="ARBA00024484"/>
    </source>
</evidence>
<dbReference type="Proteomes" id="UP000181981">
    <property type="component" value="Unassembled WGS sequence"/>
</dbReference>
<dbReference type="Gene3D" id="3.40.50.12780">
    <property type="entry name" value="N-terminal domain of ligase-like"/>
    <property type="match status" value="1"/>
</dbReference>
<sequence>MGYAVDVWGLSYRSHIEELFFCYFCRVYLSRQTCFRRDRKNMIDKTRLTLPALFYNSVEKFADNTAVKFVGDDDFTYRQMGEDVELLAELLVELGIGKGDKVAILSANMPNWGKAFFALSVIGAVAVPILPDFHSNEIETIIEHSETKLLFVSEGLYKSVSPGVIAMVEHMVLVDNFAVIPKETPAGHLKKLKSSVPQTTRKFLPVNVEEEELASIIYTSGTTGNSKGVMLTHKNLAWTAQQSRTLKKVTPNDRFLSILPLSHTLENTVGFLLPFMYGASVHYLRKPPVPSVLMPALKMVRPTIMLTVPLIIEKIYRGKILPEFQKSWLTRFLIGWAPTRKLLHKVAAKKLHKTLGGHLHFFGIGGAKLDRSVEQFLFEGGFPYAIGYGLTETAPLLSGAVGKFRRVGSAGIAMKGVSLRIANPDPATGEGEIQAKGENVMKGYYKAPDITKDVFTDDGWFRTGDRGMFDKKNLLHIKGRIKTMIVGASGENIYPEEIESVINKMRFVMESLVVEKKGKLVAMIHLNAEEIDEHFKNLKEEAQQFISERSDEILQEIMKKVNQEVNKFSRINQVVLQPIPFERTPTRKIKRFLYA</sequence>
<evidence type="ECO:0000256" key="2">
    <source>
        <dbReference type="ARBA" id="ARBA00022840"/>
    </source>
</evidence>
<dbReference type="InterPro" id="IPR020845">
    <property type="entry name" value="AMP-binding_CS"/>
</dbReference>
<dbReference type="GO" id="GO:0005524">
    <property type="term" value="F:ATP binding"/>
    <property type="evidence" value="ECO:0007669"/>
    <property type="project" value="UniProtKB-KW"/>
</dbReference>
<feature type="domain" description="AMP-dependent synthetase/ligase" evidence="4">
    <location>
        <begin position="56"/>
        <end position="445"/>
    </location>
</feature>
<dbReference type="EMBL" id="FOHT01000002">
    <property type="protein sequence ID" value="SES76099.1"/>
    <property type="molecule type" value="Genomic_DNA"/>
</dbReference>
<protein>
    <submittedName>
        <fullName evidence="5">Long-chain acyl-CoA synthetase</fullName>
    </submittedName>
</protein>
<dbReference type="SUPFAM" id="SSF56801">
    <property type="entry name" value="Acetyl-CoA synthetase-like"/>
    <property type="match status" value="1"/>
</dbReference>
<dbReference type="PANTHER" id="PTHR43272">
    <property type="entry name" value="LONG-CHAIN-FATTY-ACID--COA LIGASE"/>
    <property type="match status" value="1"/>
</dbReference>